<dbReference type="Pfam" id="PF03023">
    <property type="entry name" value="MurJ"/>
    <property type="match status" value="1"/>
</dbReference>
<organism evidence="9 10">
    <name type="scientific">Microbacterium hominis</name>
    <dbReference type="NCBI Taxonomy" id="162426"/>
    <lineage>
        <taxon>Bacteria</taxon>
        <taxon>Bacillati</taxon>
        <taxon>Actinomycetota</taxon>
        <taxon>Actinomycetes</taxon>
        <taxon>Micrococcales</taxon>
        <taxon>Microbacteriaceae</taxon>
        <taxon>Microbacterium</taxon>
    </lineage>
</organism>
<evidence type="ECO:0000256" key="5">
    <source>
        <dbReference type="ARBA" id="ARBA00022984"/>
    </source>
</evidence>
<feature type="transmembrane region" description="Helical" evidence="8">
    <location>
        <begin position="57"/>
        <end position="76"/>
    </location>
</feature>
<dbReference type="GO" id="GO:0015648">
    <property type="term" value="F:lipid-linked peptidoglycan transporter activity"/>
    <property type="evidence" value="ECO:0007669"/>
    <property type="project" value="TreeGrafter"/>
</dbReference>
<dbReference type="InterPro" id="IPR004268">
    <property type="entry name" value="MurJ"/>
</dbReference>
<feature type="transmembrane region" description="Helical" evidence="8">
    <location>
        <begin position="126"/>
        <end position="147"/>
    </location>
</feature>
<dbReference type="EMBL" id="JWSZ01000010">
    <property type="protein sequence ID" value="KIC57956.1"/>
    <property type="molecule type" value="Genomic_DNA"/>
</dbReference>
<accession>A0A0B4CUA8</accession>
<dbReference type="PRINTS" id="PR01806">
    <property type="entry name" value="VIRFACTRMVIN"/>
</dbReference>
<feature type="transmembrane region" description="Helical" evidence="8">
    <location>
        <begin position="461"/>
        <end position="482"/>
    </location>
</feature>
<evidence type="ECO:0000313" key="9">
    <source>
        <dbReference type="EMBL" id="KIC57956.1"/>
    </source>
</evidence>
<feature type="transmembrane region" description="Helical" evidence="8">
    <location>
        <begin position="239"/>
        <end position="258"/>
    </location>
</feature>
<keyword evidence="2" id="KW-1003">Cell membrane</keyword>
<keyword evidence="4" id="KW-0133">Cell shape</keyword>
<feature type="transmembrane region" description="Helical" evidence="8">
    <location>
        <begin position="419"/>
        <end position="440"/>
    </location>
</feature>
<dbReference type="RefSeq" id="WP_039415206.1">
    <property type="nucleotide sequence ID" value="NZ_JWSZ01000010.1"/>
</dbReference>
<evidence type="ECO:0000256" key="2">
    <source>
        <dbReference type="ARBA" id="ARBA00022475"/>
    </source>
</evidence>
<feature type="transmembrane region" description="Helical" evidence="8">
    <location>
        <begin position="168"/>
        <end position="189"/>
    </location>
</feature>
<dbReference type="GO" id="GO:0008360">
    <property type="term" value="P:regulation of cell shape"/>
    <property type="evidence" value="ECO:0007669"/>
    <property type="project" value="UniProtKB-KW"/>
</dbReference>
<dbReference type="PANTHER" id="PTHR47019">
    <property type="entry name" value="LIPID II FLIPPASE MURJ"/>
    <property type="match status" value="1"/>
</dbReference>
<sequence length="536" mass="56347">MANLGRASAIIGAGTLFSRVTGLVRSLVLVAVIGSYGSKAADAFSIAAQLPTNVYELLAAGVITGILVPQIVKAAAHSDGGSRYVSKLLTLGSVVLVTATALMMALAPALIWLYTDGWNGTQKGLAVAFASWLLPQLLFYGLFALLGEVLNARKVFGPYSWAPTVNNLVSIAGFGVFLLVFGGPFTAVADWDAGMIALLGGTATLGIAMQTFVLLLFWKRTRLHIRPDFGWRGIGLRHVGTLAWWTFLAVVVGQLAGIVQSRVVTQASGEASVTVMVYAWLIFMLPHSIVAMSISTTYFTRLAEEVASGRLDRVAPNLDESIRAIAVFGFGFTAAIGAASVPLSRVFTTDSDGAVPMAWVLCGYLIALVPFGVLLIIRRAFFAFQDTRTPFVFSFVQAALAALGAAVAAVAVAAGLLPLAFLAATVAFTQSLSTYVQLPVALRLLRRHTDTTALRTTWRALGRFAVAAVPAFGAGWAVFLLMGGPAGWTVSDRLLGAIGGGLVGAASLVVYIAALALLRTPELAIAGRLVRRLTGR</sequence>
<dbReference type="InterPro" id="IPR051050">
    <property type="entry name" value="Lipid_II_flippase_MurJ/MviN"/>
</dbReference>
<keyword evidence="6 8" id="KW-1133">Transmembrane helix</keyword>
<feature type="transmembrane region" description="Helical" evidence="8">
    <location>
        <begin position="356"/>
        <end position="377"/>
    </location>
</feature>
<dbReference type="GO" id="GO:0009252">
    <property type="term" value="P:peptidoglycan biosynthetic process"/>
    <property type="evidence" value="ECO:0007669"/>
    <property type="project" value="UniProtKB-KW"/>
</dbReference>
<evidence type="ECO:0000313" key="10">
    <source>
        <dbReference type="Proteomes" id="UP000031202"/>
    </source>
</evidence>
<feature type="transmembrane region" description="Helical" evidence="8">
    <location>
        <begin position="494"/>
        <end position="518"/>
    </location>
</feature>
<dbReference type="AlphaFoldDB" id="A0A0B4CUA8"/>
<feature type="transmembrane region" description="Helical" evidence="8">
    <location>
        <begin position="88"/>
        <end position="114"/>
    </location>
</feature>
<dbReference type="Proteomes" id="UP000031202">
    <property type="component" value="Unassembled WGS sequence"/>
</dbReference>
<protein>
    <submittedName>
        <fullName evidence="9">Integral membrane protein MviN</fullName>
    </submittedName>
</protein>
<name>A0A0B4CUA8_9MICO</name>
<keyword evidence="7 8" id="KW-0472">Membrane</keyword>
<evidence type="ECO:0000256" key="8">
    <source>
        <dbReference type="SAM" id="Phobius"/>
    </source>
</evidence>
<evidence type="ECO:0000256" key="7">
    <source>
        <dbReference type="ARBA" id="ARBA00023136"/>
    </source>
</evidence>
<evidence type="ECO:0000256" key="3">
    <source>
        <dbReference type="ARBA" id="ARBA00022692"/>
    </source>
</evidence>
<dbReference type="GO" id="GO:0034204">
    <property type="term" value="P:lipid translocation"/>
    <property type="evidence" value="ECO:0007669"/>
    <property type="project" value="TreeGrafter"/>
</dbReference>
<evidence type="ECO:0000256" key="1">
    <source>
        <dbReference type="ARBA" id="ARBA00004651"/>
    </source>
</evidence>
<feature type="transmembrane region" description="Helical" evidence="8">
    <location>
        <begin position="278"/>
        <end position="300"/>
    </location>
</feature>
<feature type="transmembrane region" description="Helical" evidence="8">
    <location>
        <begin position="321"/>
        <end position="344"/>
    </location>
</feature>
<dbReference type="GO" id="GO:0005886">
    <property type="term" value="C:plasma membrane"/>
    <property type="evidence" value="ECO:0007669"/>
    <property type="project" value="UniProtKB-SubCell"/>
</dbReference>
<proteinExistence type="predicted"/>
<evidence type="ECO:0000256" key="6">
    <source>
        <dbReference type="ARBA" id="ARBA00022989"/>
    </source>
</evidence>
<feature type="transmembrane region" description="Helical" evidence="8">
    <location>
        <begin position="389"/>
        <end position="413"/>
    </location>
</feature>
<feature type="transmembrane region" description="Helical" evidence="8">
    <location>
        <begin position="16"/>
        <end position="37"/>
    </location>
</feature>
<dbReference type="PANTHER" id="PTHR47019:SF1">
    <property type="entry name" value="LIPID II FLIPPASE MURJ"/>
    <property type="match status" value="1"/>
</dbReference>
<feature type="transmembrane region" description="Helical" evidence="8">
    <location>
        <begin position="195"/>
        <end position="218"/>
    </location>
</feature>
<keyword evidence="3 8" id="KW-0812">Transmembrane</keyword>
<reference evidence="9 10" key="1">
    <citation type="submission" date="2014-12" db="EMBL/GenBank/DDBJ databases">
        <title>Genome sequencing of Microbacterium hominis TPW29.</title>
        <authorList>
            <person name="Tan P.W."/>
            <person name="Chan K.-G."/>
        </authorList>
    </citation>
    <scope>NUCLEOTIDE SEQUENCE [LARGE SCALE GENOMIC DNA]</scope>
    <source>
        <strain evidence="9 10">TPW29</strain>
    </source>
</reference>
<comment type="subcellular location">
    <subcellularLocation>
        <location evidence="1">Cell membrane</location>
        <topology evidence="1">Multi-pass membrane protein</topology>
    </subcellularLocation>
</comment>
<keyword evidence="5" id="KW-0573">Peptidoglycan synthesis</keyword>
<evidence type="ECO:0000256" key="4">
    <source>
        <dbReference type="ARBA" id="ARBA00022960"/>
    </source>
</evidence>
<comment type="caution">
    <text evidence="9">The sequence shown here is derived from an EMBL/GenBank/DDBJ whole genome shotgun (WGS) entry which is preliminary data.</text>
</comment>
<gene>
    <name evidence="9" type="ORF">RM52_07705</name>
</gene>